<dbReference type="Pfam" id="PF00728">
    <property type="entry name" value="Glyco_hydro_20"/>
    <property type="match status" value="1"/>
</dbReference>
<evidence type="ECO:0000256" key="1">
    <source>
        <dbReference type="ARBA" id="ARBA00001231"/>
    </source>
</evidence>
<organism evidence="10 11">
    <name type="scientific">Ramalina farinacea</name>
    <dbReference type="NCBI Taxonomy" id="258253"/>
    <lineage>
        <taxon>Eukaryota</taxon>
        <taxon>Fungi</taxon>
        <taxon>Dikarya</taxon>
        <taxon>Ascomycota</taxon>
        <taxon>Pezizomycotina</taxon>
        <taxon>Lecanoromycetes</taxon>
        <taxon>OSLEUM clade</taxon>
        <taxon>Lecanoromycetidae</taxon>
        <taxon>Lecanorales</taxon>
        <taxon>Lecanorineae</taxon>
        <taxon>Ramalinaceae</taxon>
        <taxon>Ramalina</taxon>
    </lineage>
</organism>
<protein>
    <recommendedName>
        <fullName evidence="3">beta-N-acetylhexosaminidase</fullName>
        <ecNumber evidence="3">3.2.1.52</ecNumber>
    </recommendedName>
</protein>
<dbReference type="InterPro" id="IPR015883">
    <property type="entry name" value="Glyco_hydro_20_cat"/>
</dbReference>
<evidence type="ECO:0000256" key="3">
    <source>
        <dbReference type="ARBA" id="ARBA00012663"/>
    </source>
</evidence>
<comment type="catalytic activity">
    <reaction evidence="1">
        <text>Hydrolysis of terminal non-reducing N-acetyl-D-hexosamine residues in N-acetyl-beta-D-hexosaminides.</text>
        <dbReference type="EC" id="3.2.1.52"/>
    </reaction>
</comment>
<dbReference type="InterPro" id="IPR029018">
    <property type="entry name" value="Hex-like_dom2"/>
</dbReference>
<comment type="similarity">
    <text evidence="2">Belongs to the glycosyl hydrolase 20 family.</text>
</comment>
<evidence type="ECO:0000256" key="5">
    <source>
        <dbReference type="ARBA" id="ARBA00022801"/>
    </source>
</evidence>
<dbReference type="PRINTS" id="PR00738">
    <property type="entry name" value="GLHYDRLASE20"/>
</dbReference>
<keyword evidence="5 10" id="KW-0378">Hydrolase</keyword>
<keyword evidence="6" id="KW-0325">Glycoprotein</keyword>
<keyword evidence="11" id="KW-1185">Reference proteome</keyword>
<dbReference type="InterPro" id="IPR025705">
    <property type="entry name" value="Beta_hexosaminidase_sua/sub"/>
</dbReference>
<reference evidence="10" key="1">
    <citation type="journal article" date="2023" name="Genome Biol. Evol.">
        <title>First Whole Genome Sequence and Flow Cytometry Genome Size Data for the Lichen-Forming Fungus Ramalina farinacea (Ascomycota).</title>
        <authorList>
            <person name="Llewellyn T."/>
            <person name="Mian S."/>
            <person name="Hill R."/>
            <person name="Leitch I.J."/>
            <person name="Gaya E."/>
        </authorList>
    </citation>
    <scope>NUCLEOTIDE SEQUENCE</scope>
    <source>
        <strain evidence="10">LIQ254RAFAR</strain>
    </source>
</reference>
<feature type="domain" description="Glycoside hydrolase family 20 catalytic" evidence="9">
    <location>
        <begin position="95"/>
        <end position="434"/>
    </location>
</feature>
<dbReference type="EC" id="3.2.1.52" evidence="3"/>
<accession>A0AA43TXW8</accession>
<evidence type="ECO:0000256" key="7">
    <source>
        <dbReference type="ARBA" id="ARBA00023295"/>
    </source>
</evidence>
<dbReference type="SUPFAM" id="SSF51445">
    <property type="entry name" value="(Trans)glycosidases"/>
    <property type="match status" value="1"/>
</dbReference>
<evidence type="ECO:0000256" key="2">
    <source>
        <dbReference type="ARBA" id="ARBA00006285"/>
    </source>
</evidence>
<sequence length="477" mass="54181">MYPRRAQFEPDLPKHRVMITRVLIRLTKDLIPPKVSSEAYQIDIDVKGLVCIDAFSHNGAIHALDTLAQAFYVHSRSKQPYTPLAPLEIKDAPFFEHRGLNLDISRNWILPVDVLRTIEAMGFNKLNRLHLHASDSQSWPLEIPSLPTLAKEGAYREDQVWTAKDLEKVQLHGVYHGVEVYLEIDMPGHTSAIFHAFPDLITAYDQRPWDKYAAEPPSGQLRLDSPDVKSFLETLLGDLLPRIHDFSERFHLGGDELNREAYALDPTVRSSNMEVIKPLLQKFFDHVVGLVEAVGMTPYVWQEMLLDWDLKFPKTTVFQAWRPGALPLILAKNHLALFGASTSWYLDTGHGTFLDPLPSNPSSPIKPPYPDWCPPYKNWRQILDYDPLADIPKNKRHLVLGGEVHLWGELTDSVNLDSMLWPRAAAAAEMMWRGKGEVCEGTTRRLAEMRERLVGLGVRAGVVQMEWGLRNRGGCVL</sequence>
<evidence type="ECO:0000313" key="11">
    <source>
        <dbReference type="Proteomes" id="UP001161017"/>
    </source>
</evidence>
<dbReference type="PANTHER" id="PTHR22600:SF58">
    <property type="entry name" value="BETA-HEXOSAMINIDASE"/>
    <property type="match status" value="1"/>
</dbReference>
<dbReference type="PIRSF" id="PIRSF001093">
    <property type="entry name" value="B-hxosamndse_ab_euk"/>
    <property type="match status" value="1"/>
</dbReference>
<dbReference type="GO" id="GO:0030203">
    <property type="term" value="P:glycosaminoglycan metabolic process"/>
    <property type="evidence" value="ECO:0007669"/>
    <property type="project" value="TreeGrafter"/>
</dbReference>
<dbReference type="Proteomes" id="UP001161017">
    <property type="component" value="Unassembled WGS sequence"/>
</dbReference>
<evidence type="ECO:0000256" key="6">
    <source>
        <dbReference type="ARBA" id="ARBA00023180"/>
    </source>
</evidence>
<gene>
    <name evidence="10" type="primary">NAG1_2</name>
    <name evidence="10" type="ORF">OHK93_003120</name>
</gene>
<dbReference type="AlphaFoldDB" id="A0AA43TXW8"/>
<dbReference type="InterPro" id="IPR017853">
    <property type="entry name" value="GH"/>
</dbReference>
<keyword evidence="4" id="KW-0732">Signal</keyword>
<evidence type="ECO:0000256" key="8">
    <source>
        <dbReference type="PIRSR" id="PIRSR001093-1"/>
    </source>
</evidence>
<feature type="active site" description="Proton donor" evidence="8">
    <location>
        <position position="256"/>
    </location>
</feature>
<evidence type="ECO:0000313" key="10">
    <source>
        <dbReference type="EMBL" id="MDI1491909.1"/>
    </source>
</evidence>
<evidence type="ECO:0000256" key="4">
    <source>
        <dbReference type="ARBA" id="ARBA00022729"/>
    </source>
</evidence>
<comment type="caution">
    <text evidence="10">The sequence shown here is derived from an EMBL/GenBank/DDBJ whole genome shotgun (WGS) entry which is preliminary data.</text>
</comment>
<dbReference type="FunFam" id="3.20.20.80:FF:000063">
    <property type="entry name" value="Beta-hexosaminidase"/>
    <property type="match status" value="1"/>
</dbReference>
<dbReference type="GO" id="GO:0016231">
    <property type="term" value="F:beta-N-acetylglucosaminidase activity"/>
    <property type="evidence" value="ECO:0007669"/>
    <property type="project" value="TreeGrafter"/>
</dbReference>
<dbReference type="GO" id="GO:0005975">
    <property type="term" value="P:carbohydrate metabolic process"/>
    <property type="evidence" value="ECO:0007669"/>
    <property type="project" value="InterPro"/>
</dbReference>
<dbReference type="GO" id="GO:0016853">
    <property type="term" value="F:isomerase activity"/>
    <property type="evidence" value="ECO:0007669"/>
    <property type="project" value="UniProtKB-KW"/>
</dbReference>
<dbReference type="GO" id="GO:0016020">
    <property type="term" value="C:membrane"/>
    <property type="evidence" value="ECO:0007669"/>
    <property type="project" value="TreeGrafter"/>
</dbReference>
<dbReference type="EMBL" id="JAPUFD010000016">
    <property type="protein sequence ID" value="MDI1491909.1"/>
    <property type="molecule type" value="Genomic_DNA"/>
</dbReference>
<keyword evidence="10" id="KW-0413">Isomerase</keyword>
<dbReference type="SUPFAM" id="SSF55545">
    <property type="entry name" value="beta-N-acetylhexosaminidase-like domain"/>
    <property type="match status" value="1"/>
</dbReference>
<evidence type="ECO:0000259" key="9">
    <source>
        <dbReference type="Pfam" id="PF00728"/>
    </source>
</evidence>
<name>A0AA43TXW8_9LECA</name>
<dbReference type="PANTHER" id="PTHR22600">
    <property type="entry name" value="BETA-HEXOSAMINIDASE"/>
    <property type="match status" value="1"/>
</dbReference>
<keyword evidence="7 10" id="KW-0326">Glycosidase</keyword>
<proteinExistence type="inferred from homology"/>
<dbReference type="Gene3D" id="3.20.20.80">
    <property type="entry name" value="Glycosidases"/>
    <property type="match status" value="1"/>
</dbReference>
<dbReference type="Gene3D" id="3.30.379.10">
    <property type="entry name" value="Chitobiase/beta-hexosaminidase domain 2-like"/>
    <property type="match status" value="1"/>
</dbReference>